<dbReference type="EC" id="2.4.2.3" evidence="1"/>
<dbReference type="GO" id="GO:0006152">
    <property type="term" value="P:purine nucleoside catabolic process"/>
    <property type="evidence" value="ECO:0007669"/>
    <property type="project" value="TreeGrafter"/>
</dbReference>
<feature type="domain" description="Nucleoside phosphorylase" evidence="5">
    <location>
        <begin position="83"/>
        <end position="253"/>
    </location>
</feature>
<gene>
    <name evidence="6" type="ORF">AUCHE_23_00020</name>
</gene>
<evidence type="ECO:0000256" key="4">
    <source>
        <dbReference type="SAM" id="MobiDB-lite"/>
    </source>
</evidence>
<dbReference type="InterPro" id="IPR035994">
    <property type="entry name" value="Nucleoside_phosphorylase_sf"/>
</dbReference>
<evidence type="ECO:0000256" key="1">
    <source>
        <dbReference type="ARBA" id="ARBA00011888"/>
    </source>
</evidence>
<dbReference type="InterPro" id="IPR000845">
    <property type="entry name" value="Nucleoside_phosphorylase_d"/>
</dbReference>
<dbReference type="Pfam" id="PF01048">
    <property type="entry name" value="PNP_UDP_1"/>
    <property type="match status" value="1"/>
</dbReference>
<comment type="caution">
    <text evidence="6">The sequence shown here is derived from an EMBL/GenBank/DDBJ whole genome shotgun (WGS) entry which is preliminary data.</text>
</comment>
<reference evidence="6 7" key="1">
    <citation type="submission" date="2012-08" db="EMBL/GenBank/DDBJ databases">
        <title>Whole genome shotgun sequence of Austwickia chelonae NBRC 105200.</title>
        <authorList>
            <person name="Yoshida I."/>
            <person name="Hosoyama A."/>
            <person name="Tsuchikane K."/>
            <person name="Katsumata H."/>
            <person name="Ando Y."/>
            <person name="Ohji S."/>
            <person name="Hamada M."/>
            <person name="Tamura T."/>
            <person name="Yamazoe A."/>
            <person name="Yamazaki S."/>
            <person name="Fujita N."/>
        </authorList>
    </citation>
    <scope>NUCLEOTIDE SEQUENCE [LARGE SCALE GENOMIC DNA]</scope>
    <source>
        <strain evidence="6 7">NBRC 105200</strain>
    </source>
</reference>
<dbReference type="eggNOG" id="COG2820">
    <property type="taxonomic scope" value="Bacteria"/>
</dbReference>
<feature type="compositionally biased region" description="Polar residues" evidence="4">
    <location>
        <begin position="1"/>
        <end position="15"/>
    </location>
</feature>
<name>K6WBY4_9MICO</name>
<dbReference type="PROSITE" id="PS00387">
    <property type="entry name" value="PPASE"/>
    <property type="match status" value="1"/>
</dbReference>
<accession>K6WBY4</accession>
<dbReference type="EMBL" id="BAGZ01000023">
    <property type="protein sequence ID" value="GAB79342.1"/>
    <property type="molecule type" value="Genomic_DNA"/>
</dbReference>
<sequence>MPMPSSEQLTTTISPTAPGLLPSGERLPLTEFDDDPVDVVSTAIDHGEITLPERLVLTLAGEVTPRWAEEHGFRQVYAFETITMTFPVWVGVHRDVQIALAEVPMGASAAVAVADDFFRRGVRTVVTTGSCGALVPAPAGAFYIPTKALRDEGTSYHYQPASRWIDLDEDMVRACAEAVAAAGHPYVLTPVWTTDGLFRETRGKITARVAEGCQVVDMECSALTACARFRGIRFGQIVYTADSLADEVHDPRDWGKAFRSLAIDLAADALVRAG</sequence>
<dbReference type="PANTHER" id="PTHR43691">
    <property type="entry name" value="URIDINE PHOSPHORYLASE"/>
    <property type="match status" value="1"/>
</dbReference>
<comment type="catalytic activity">
    <reaction evidence="3">
        <text>uridine + phosphate = alpha-D-ribose 1-phosphate + uracil</text>
        <dbReference type="Rhea" id="RHEA:24388"/>
        <dbReference type="ChEBI" id="CHEBI:16704"/>
        <dbReference type="ChEBI" id="CHEBI:17568"/>
        <dbReference type="ChEBI" id="CHEBI:43474"/>
        <dbReference type="ChEBI" id="CHEBI:57720"/>
        <dbReference type="EC" id="2.4.2.3"/>
    </reaction>
</comment>
<dbReference type="GO" id="GO:0004731">
    <property type="term" value="F:purine-nucleoside phosphorylase activity"/>
    <property type="evidence" value="ECO:0007669"/>
    <property type="project" value="TreeGrafter"/>
</dbReference>
<feature type="region of interest" description="Disordered" evidence="4">
    <location>
        <begin position="1"/>
        <end position="22"/>
    </location>
</feature>
<dbReference type="Gene3D" id="3.40.50.1580">
    <property type="entry name" value="Nucleoside phosphorylase domain"/>
    <property type="match status" value="1"/>
</dbReference>
<protein>
    <recommendedName>
        <fullName evidence="2">Uridine phosphorylase</fullName>
        <ecNumber evidence="1">2.4.2.3</ecNumber>
    </recommendedName>
</protein>
<keyword evidence="7" id="KW-1185">Reference proteome</keyword>
<evidence type="ECO:0000256" key="3">
    <source>
        <dbReference type="ARBA" id="ARBA00048447"/>
    </source>
</evidence>
<organism evidence="6 7">
    <name type="scientific">Austwickia chelonae NBRC 105200</name>
    <dbReference type="NCBI Taxonomy" id="1184607"/>
    <lineage>
        <taxon>Bacteria</taxon>
        <taxon>Bacillati</taxon>
        <taxon>Actinomycetota</taxon>
        <taxon>Actinomycetes</taxon>
        <taxon>Micrococcales</taxon>
        <taxon>Dermatophilaceae</taxon>
        <taxon>Austwickia</taxon>
    </lineage>
</organism>
<evidence type="ECO:0000313" key="6">
    <source>
        <dbReference type="EMBL" id="GAB79342.1"/>
    </source>
</evidence>
<proteinExistence type="predicted"/>
<evidence type="ECO:0000256" key="2">
    <source>
        <dbReference type="ARBA" id="ARBA00021980"/>
    </source>
</evidence>
<dbReference type="GO" id="GO:0005829">
    <property type="term" value="C:cytosol"/>
    <property type="evidence" value="ECO:0007669"/>
    <property type="project" value="TreeGrafter"/>
</dbReference>
<dbReference type="PANTHER" id="PTHR43691:SF11">
    <property type="entry name" value="FI09636P-RELATED"/>
    <property type="match status" value="1"/>
</dbReference>
<dbReference type="AlphaFoldDB" id="K6WBY4"/>
<dbReference type="Proteomes" id="UP000008495">
    <property type="component" value="Unassembled WGS sequence"/>
</dbReference>
<evidence type="ECO:0000259" key="5">
    <source>
        <dbReference type="Pfam" id="PF01048"/>
    </source>
</evidence>
<evidence type="ECO:0000313" key="7">
    <source>
        <dbReference type="Proteomes" id="UP000008495"/>
    </source>
</evidence>
<dbReference type="STRING" id="100225.SAMN05421595_3116"/>
<dbReference type="CDD" id="cd09007">
    <property type="entry name" value="NP-I_spr0068"/>
    <property type="match status" value="1"/>
</dbReference>
<dbReference type="SUPFAM" id="SSF53167">
    <property type="entry name" value="Purine and uridine phosphorylases"/>
    <property type="match status" value="1"/>
</dbReference>
<dbReference type="GO" id="GO:0004850">
    <property type="term" value="F:uridine phosphorylase activity"/>
    <property type="evidence" value="ECO:0007669"/>
    <property type="project" value="UniProtKB-EC"/>
</dbReference>